<dbReference type="SUPFAM" id="SSF52833">
    <property type="entry name" value="Thioredoxin-like"/>
    <property type="match status" value="1"/>
</dbReference>
<comment type="function">
    <text evidence="4">Thiol-specific peroxidase that catalyzes the reduction of hydrogen peroxide and organic hydroperoxides to water and alcohols, respectively. Plays a role in cell protection against oxidative stress by detoxifying peroxides.</text>
</comment>
<keyword evidence="7" id="KW-1185">Reference proteome</keyword>
<dbReference type="Gene3D" id="3.40.30.10">
    <property type="entry name" value="Glutaredoxin"/>
    <property type="match status" value="1"/>
</dbReference>
<dbReference type="InterPro" id="IPR019479">
    <property type="entry name" value="Peroxiredoxin_C"/>
</dbReference>
<gene>
    <name evidence="6" type="ORF">GCM10011386_32720</name>
</gene>
<evidence type="ECO:0000256" key="4">
    <source>
        <dbReference type="ARBA" id="ARBA00037420"/>
    </source>
</evidence>
<evidence type="ECO:0000256" key="3">
    <source>
        <dbReference type="ARBA" id="ARBA00032824"/>
    </source>
</evidence>
<feature type="domain" description="Thioredoxin" evidence="5">
    <location>
        <begin position="18"/>
        <end position="193"/>
    </location>
</feature>
<evidence type="ECO:0000313" key="6">
    <source>
        <dbReference type="EMBL" id="GGC38089.1"/>
    </source>
</evidence>
<name>A0ABQ1MDW2_9SPHI</name>
<evidence type="ECO:0000259" key="5">
    <source>
        <dbReference type="PROSITE" id="PS51352"/>
    </source>
</evidence>
<dbReference type="InterPro" id="IPR050217">
    <property type="entry name" value="Peroxiredoxin"/>
</dbReference>
<dbReference type="Pfam" id="PF00578">
    <property type="entry name" value="AhpC-TSA"/>
    <property type="match status" value="1"/>
</dbReference>
<reference evidence="7" key="1">
    <citation type="journal article" date="2019" name="Int. J. Syst. Evol. Microbiol.">
        <title>The Global Catalogue of Microorganisms (GCM) 10K type strain sequencing project: providing services to taxonomists for standard genome sequencing and annotation.</title>
        <authorList>
            <consortium name="The Broad Institute Genomics Platform"/>
            <consortium name="The Broad Institute Genome Sequencing Center for Infectious Disease"/>
            <person name="Wu L."/>
            <person name="Ma J."/>
        </authorList>
    </citation>
    <scope>NUCLEOTIDE SEQUENCE [LARGE SCALE GENOMIC DNA]</scope>
    <source>
        <strain evidence="7">CGMCC 1.15342</strain>
    </source>
</reference>
<sequence>MGINRIFAPENNKQIVMSLTGKKFPNITVDAIDYLGDYLSINIFEEATQKGKKVLLFWYPKDFTFVCPTELHAFQEALPEFEKRNTLVVGASCDTNEVHFAWLNTAKDNGGIEGVTYPILADTNRNLSRVLGILEGEEKESEEFGYLFEGSNVTFRATYLIDEDGKVFHESVNDMPVGRNVKEYLRLIDAYAHVQKFGEVCPANWEEGKDAMHATRDGVASYLASQVSLS</sequence>
<evidence type="ECO:0000256" key="1">
    <source>
        <dbReference type="ARBA" id="ARBA00009796"/>
    </source>
</evidence>
<organism evidence="6 7">
    <name type="scientific">Parapedobacter defluvii</name>
    <dbReference type="NCBI Taxonomy" id="2045106"/>
    <lineage>
        <taxon>Bacteria</taxon>
        <taxon>Pseudomonadati</taxon>
        <taxon>Bacteroidota</taxon>
        <taxon>Sphingobacteriia</taxon>
        <taxon>Sphingobacteriales</taxon>
        <taxon>Sphingobacteriaceae</taxon>
        <taxon>Parapedobacter</taxon>
    </lineage>
</organism>
<dbReference type="PIRSF" id="PIRSF000239">
    <property type="entry name" value="AHPC"/>
    <property type="match status" value="1"/>
</dbReference>
<dbReference type="EMBL" id="BMIK01000013">
    <property type="protein sequence ID" value="GGC38089.1"/>
    <property type="molecule type" value="Genomic_DNA"/>
</dbReference>
<dbReference type="InterPro" id="IPR000866">
    <property type="entry name" value="AhpC/TSA"/>
</dbReference>
<dbReference type="CDD" id="cd03015">
    <property type="entry name" value="PRX_Typ2cys"/>
    <property type="match status" value="1"/>
</dbReference>
<evidence type="ECO:0000256" key="2">
    <source>
        <dbReference type="ARBA" id="ARBA00023002"/>
    </source>
</evidence>
<protein>
    <recommendedName>
        <fullName evidence="3">Thioredoxin peroxidase</fullName>
    </recommendedName>
</protein>
<dbReference type="Proteomes" id="UP000597338">
    <property type="component" value="Unassembled WGS sequence"/>
</dbReference>
<dbReference type="InterPro" id="IPR013766">
    <property type="entry name" value="Thioredoxin_domain"/>
</dbReference>
<comment type="similarity">
    <text evidence="1">Belongs to the peroxiredoxin family. AhpC/Prx1 subfamily.</text>
</comment>
<proteinExistence type="inferred from homology"/>
<comment type="caution">
    <text evidence="6">The sequence shown here is derived from an EMBL/GenBank/DDBJ whole genome shotgun (WGS) entry which is preliminary data.</text>
</comment>
<accession>A0ABQ1MDW2</accession>
<dbReference type="InterPro" id="IPR024706">
    <property type="entry name" value="Peroxiredoxin_AhpC-typ"/>
</dbReference>
<dbReference type="InterPro" id="IPR036249">
    <property type="entry name" value="Thioredoxin-like_sf"/>
</dbReference>
<dbReference type="PANTHER" id="PTHR10681:SF128">
    <property type="entry name" value="THIOREDOXIN-DEPENDENT PEROXIDE REDUCTASE, MITOCHONDRIAL"/>
    <property type="match status" value="1"/>
</dbReference>
<dbReference type="Pfam" id="PF10417">
    <property type="entry name" value="1-cysPrx_C"/>
    <property type="match status" value="1"/>
</dbReference>
<evidence type="ECO:0000313" key="7">
    <source>
        <dbReference type="Proteomes" id="UP000597338"/>
    </source>
</evidence>
<dbReference type="PANTHER" id="PTHR10681">
    <property type="entry name" value="THIOREDOXIN PEROXIDASE"/>
    <property type="match status" value="1"/>
</dbReference>
<keyword evidence="2" id="KW-0560">Oxidoreductase</keyword>
<dbReference type="PROSITE" id="PS51352">
    <property type="entry name" value="THIOREDOXIN_2"/>
    <property type="match status" value="1"/>
</dbReference>